<dbReference type="Pfam" id="PF17866">
    <property type="entry name" value="AAA_lid_6"/>
    <property type="match status" value="2"/>
</dbReference>
<comment type="caution">
    <text evidence="5">The sequence shown here is derived from an EMBL/GenBank/DDBJ whole genome shotgun (WGS) entry which is preliminary data.</text>
</comment>
<dbReference type="CDD" id="cd00009">
    <property type="entry name" value="AAA"/>
    <property type="match status" value="2"/>
</dbReference>
<dbReference type="InterPro" id="IPR041627">
    <property type="entry name" value="AAA_lid_6"/>
</dbReference>
<dbReference type="AlphaFoldDB" id="A0A2N0ZMZ9"/>
<dbReference type="PANTHER" id="PTHR43392:SF2">
    <property type="entry name" value="AAA-TYPE ATPASE FAMILY PROTEIN _ ANKYRIN REPEAT FAMILY PROTEIN"/>
    <property type="match status" value="1"/>
</dbReference>
<feature type="domain" description="AAA+ ATPase" evidence="4">
    <location>
        <begin position="425"/>
        <end position="563"/>
    </location>
</feature>
<sequence>MTGMFFKKKNPSTTKQTEVPAWEKIGLSKEQYDEALTVIYGPKDGDFTSFLNRPTSSSAVQMKQESVSVAKPNVDPLPHEAHYVSHKTEVEKTPKVVFTPSTSPSTVNGGELEKYLKALERMVGLKPVKEMIHEIVDDVKMRKTREALGQTMPAPSLNMTFTGNPGTGKTTVAQLVGKIMKAAGVLEKGHFVSVTRADLVVDYIGGTAKKTKEVLQKALGGILFIDEAYSLARGGEQDFGKEAIDMIVEFMESHNGKMIVIMAGYTEEMKGLTKVNPGIESRFQNIIEFPDYTAEEMVLLARVTARKYQVKWNTETEKVMLEVFNRKQIKGRSDSGNGRLVRNELEAAIRRQSKRLAKKPNKTKEDVFYLLPSDFAIEKEKTFNLEKELEQIVGNEELKSHISSLAATVKIQKMRKEKGLPTSEQSLHMVFKGNPGTGKTTIARILGKLFKELGIVKKGHMVEVSRSDLVAGHVGQTAPKTKEKIQEALGGILFIDEAYSLSKGGPQDFGKEAIDELVKMMEDNKDELIVILAGYNREMDEFMKVNSGLASRFPITMEFNDYNEEELKQLFVMMAKKDSYHLTEDAMFAITAICKVAVKHKRPEDGNGRMVRNILEQAKRYQAERLMRLDREPSVEELQELNITDFKVIGEQLLQKLR</sequence>
<dbReference type="GO" id="GO:0016887">
    <property type="term" value="F:ATP hydrolysis activity"/>
    <property type="evidence" value="ECO:0007669"/>
    <property type="project" value="InterPro"/>
</dbReference>
<organism evidence="5 6">
    <name type="scientific">Cytobacillus horneckiae</name>
    <dbReference type="NCBI Taxonomy" id="549687"/>
    <lineage>
        <taxon>Bacteria</taxon>
        <taxon>Bacillati</taxon>
        <taxon>Bacillota</taxon>
        <taxon>Bacilli</taxon>
        <taxon>Bacillales</taxon>
        <taxon>Bacillaceae</taxon>
        <taxon>Cytobacillus</taxon>
    </lineage>
</organism>
<evidence type="ECO:0000256" key="1">
    <source>
        <dbReference type="ARBA" id="ARBA00010378"/>
    </source>
</evidence>
<dbReference type="GO" id="GO:0005524">
    <property type="term" value="F:ATP binding"/>
    <property type="evidence" value="ECO:0007669"/>
    <property type="project" value="UniProtKB-KW"/>
</dbReference>
<evidence type="ECO:0000313" key="5">
    <source>
        <dbReference type="EMBL" id="PKG30884.1"/>
    </source>
</evidence>
<dbReference type="Gene3D" id="1.10.8.60">
    <property type="match status" value="2"/>
</dbReference>
<name>A0A2N0ZMZ9_9BACI</name>
<dbReference type="InterPro" id="IPR027417">
    <property type="entry name" value="P-loop_NTPase"/>
</dbReference>
<gene>
    <name evidence="5" type="ORF">CWS20_00895</name>
</gene>
<dbReference type="InterPro" id="IPR000641">
    <property type="entry name" value="CbxX/CfxQ"/>
</dbReference>
<dbReference type="FunFam" id="3.40.50.300:FF:000216">
    <property type="entry name" value="Type VII secretion ATPase EccA"/>
    <property type="match status" value="2"/>
</dbReference>
<dbReference type="InterPro" id="IPR003593">
    <property type="entry name" value="AAA+_ATPase"/>
</dbReference>
<dbReference type="Proteomes" id="UP000233343">
    <property type="component" value="Unassembled WGS sequence"/>
</dbReference>
<evidence type="ECO:0000256" key="3">
    <source>
        <dbReference type="ARBA" id="ARBA00022840"/>
    </source>
</evidence>
<keyword evidence="3" id="KW-0067">ATP-binding</keyword>
<dbReference type="Pfam" id="PF00004">
    <property type="entry name" value="AAA"/>
    <property type="match status" value="2"/>
</dbReference>
<evidence type="ECO:0000256" key="2">
    <source>
        <dbReference type="ARBA" id="ARBA00022741"/>
    </source>
</evidence>
<reference evidence="5 6" key="1">
    <citation type="journal article" date="2010" name="Int. J. Syst. Evol. Microbiol.">
        <title>Bacillus horneckiae sp. nov., isolated from a spacecraft-assembly clean room.</title>
        <authorList>
            <person name="Vaishampayan P."/>
            <person name="Probst A."/>
            <person name="Krishnamurthi S."/>
            <person name="Ghosh S."/>
            <person name="Osman S."/>
            <person name="McDowall A."/>
            <person name="Ruckmani A."/>
            <person name="Mayilraj S."/>
            <person name="Venkateswaran K."/>
        </authorList>
    </citation>
    <scope>NUCLEOTIDE SEQUENCE [LARGE SCALE GENOMIC DNA]</scope>
    <source>
        <strain evidence="6">1PO1SC</strain>
    </source>
</reference>
<dbReference type="InterPro" id="IPR003959">
    <property type="entry name" value="ATPase_AAA_core"/>
</dbReference>
<keyword evidence="2" id="KW-0547">Nucleotide-binding</keyword>
<keyword evidence="6" id="KW-1185">Reference proteome</keyword>
<dbReference type="EMBL" id="PISD01000003">
    <property type="protein sequence ID" value="PKG30884.1"/>
    <property type="molecule type" value="Genomic_DNA"/>
</dbReference>
<dbReference type="SMART" id="SM00382">
    <property type="entry name" value="AAA"/>
    <property type="match status" value="2"/>
</dbReference>
<dbReference type="SUPFAM" id="SSF52540">
    <property type="entry name" value="P-loop containing nucleoside triphosphate hydrolases"/>
    <property type="match status" value="2"/>
</dbReference>
<dbReference type="Gene3D" id="3.40.50.300">
    <property type="entry name" value="P-loop containing nucleotide triphosphate hydrolases"/>
    <property type="match status" value="2"/>
</dbReference>
<evidence type="ECO:0000259" key="4">
    <source>
        <dbReference type="SMART" id="SM00382"/>
    </source>
</evidence>
<evidence type="ECO:0000313" key="6">
    <source>
        <dbReference type="Proteomes" id="UP000233343"/>
    </source>
</evidence>
<dbReference type="PRINTS" id="PR00819">
    <property type="entry name" value="CBXCFQXSUPER"/>
</dbReference>
<accession>A0A2N0ZMZ9</accession>
<proteinExistence type="inferred from homology"/>
<dbReference type="PANTHER" id="PTHR43392">
    <property type="entry name" value="AAA-TYPE ATPASE FAMILY PROTEIN / ANKYRIN REPEAT FAMILY PROTEIN"/>
    <property type="match status" value="1"/>
</dbReference>
<dbReference type="InterPro" id="IPR050773">
    <property type="entry name" value="CbxX/CfxQ_RuBisCO_ESX"/>
</dbReference>
<feature type="domain" description="AAA+ ATPase" evidence="4">
    <location>
        <begin position="155"/>
        <end position="293"/>
    </location>
</feature>
<protein>
    <submittedName>
        <fullName evidence="5">Stage V sporulation protein K</fullName>
    </submittedName>
</protein>
<comment type="similarity">
    <text evidence="1">Belongs to the CbxX/CfxQ family.</text>
</comment>